<gene>
    <name evidence="1" type="ORF">KUTeg_008808</name>
</gene>
<reference evidence="1 2" key="1">
    <citation type="submission" date="2022-12" db="EMBL/GenBank/DDBJ databases">
        <title>Chromosome-level genome of Tegillarca granosa.</title>
        <authorList>
            <person name="Kim J."/>
        </authorList>
    </citation>
    <scope>NUCLEOTIDE SEQUENCE [LARGE SCALE GENOMIC DNA]</scope>
    <source>
        <strain evidence="1">Teg-2019</strain>
        <tissue evidence="1">Adductor muscle</tissue>
    </source>
</reference>
<keyword evidence="2" id="KW-1185">Reference proteome</keyword>
<name>A0ABQ9FEI2_TEGGR</name>
<proteinExistence type="predicted"/>
<accession>A0ABQ9FEI2</accession>
<organism evidence="1 2">
    <name type="scientific">Tegillarca granosa</name>
    <name type="common">Malaysian cockle</name>
    <name type="synonym">Anadara granosa</name>
    <dbReference type="NCBI Taxonomy" id="220873"/>
    <lineage>
        <taxon>Eukaryota</taxon>
        <taxon>Metazoa</taxon>
        <taxon>Spiralia</taxon>
        <taxon>Lophotrochozoa</taxon>
        <taxon>Mollusca</taxon>
        <taxon>Bivalvia</taxon>
        <taxon>Autobranchia</taxon>
        <taxon>Pteriomorphia</taxon>
        <taxon>Arcoida</taxon>
        <taxon>Arcoidea</taxon>
        <taxon>Arcidae</taxon>
        <taxon>Tegillarca</taxon>
    </lineage>
</organism>
<sequence>MLVCSEIFGEHILTVEIYFRFVKQNINRRYIISYNYEFQTNFNDILITLNNTQYLEVFMASISIVTTTRLYGINISYRNICINNYKLCKSVAMVTVIDLEIYKTDLEIFISKYSKHLYPNTFAMIIFTASNTMVSLMRSASFKMLNVRGRYLELRSYELHVSK</sequence>
<evidence type="ECO:0000313" key="2">
    <source>
        <dbReference type="Proteomes" id="UP001217089"/>
    </source>
</evidence>
<dbReference type="EMBL" id="JARBDR010000342">
    <property type="protein sequence ID" value="KAJ8314247.1"/>
    <property type="molecule type" value="Genomic_DNA"/>
</dbReference>
<dbReference type="Proteomes" id="UP001217089">
    <property type="component" value="Unassembled WGS sequence"/>
</dbReference>
<comment type="caution">
    <text evidence="1">The sequence shown here is derived from an EMBL/GenBank/DDBJ whole genome shotgun (WGS) entry which is preliminary data.</text>
</comment>
<evidence type="ECO:0000313" key="1">
    <source>
        <dbReference type="EMBL" id="KAJ8314247.1"/>
    </source>
</evidence>
<protein>
    <submittedName>
        <fullName evidence="1">Uncharacterized protein</fullName>
    </submittedName>
</protein>